<dbReference type="Proteomes" id="UP001497453">
    <property type="component" value="Chromosome 6"/>
</dbReference>
<proteinExistence type="predicted"/>
<organism evidence="1 2">
    <name type="scientific">Somion occarium</name>
    <dbReference type="NCBI Taxonomy" id="3059160"/>
    <lineage>
        <taxon>Eukaryota</taxon>
        <taxon>Fungi</taxon>
        <taxon>Dikarya</taxon>
        <taxon>Basidiomycota</taxon>
        <taxon>Agaricomycotina</taxon>
        <taxon>Agaricomycetes</taxon>
        <taxon>Polyporales</taxon>
        <taxon>Cerrenaceae</taxon>
        <taxon>Somion</taxon>
    </lineage>
</organism>
<protein>
    <submittedName>
        <fullName evidence="1">Uncharacterized protein</fullName>
    </submittedName>
</protein>
<accession>A0ABP1DTI2</accession>
<name>A0ABP1DTI2_9APHY</name>
<sequence length="80" mass="9238">MSGDVQEKFPVLSIVTLDVRASETHFPCIHRFGPRWLAHLRLLWSICGSFRVPLFVKIDLFVRVWRKATGMDNFGGSYDL</sequence>
<dbReference type="EMBL" id="OZ037949">
    <property type="protein sequence ID" value="CAL1710408.1"/>
    <property type="molecule type" value="Genomic_DNA"/>
</dbReference>
<evidence type="ECO:0000313" key="2">
    <source>
        <dbReference type="Proteomes" id="UP001497453"/>
    </source>
</evidence>
<reference evidence="2" key="1">
    <citation type="submission" date="2024-04" db="EMBL/GenBank/DDBJ databases">
        <authorList>
            <person name="Shaw F."/>
            <person name="Minotto A."/>
        </authorList>
    </citation>
    <scope>NUCLEOTIDE SEQUENCE [LARGE SCALE GENOMIC DNA]</scope>
</reference>
<gene>
    <name evidence="1" type="ORF">GFSPODELE1_LOCUS7813</name>
</gene>
<evidence type="ECO:0000313" key="1">
    <source>
        <dbReference type="EMBL" id="CAL1710408.1"/>
    </source>
</evidence>
<keyword evidence="2" id="KW-1185">Reference proteome</keyword>